<dbReference type="GO" id="GO:0030894">
    <property type="term" value="C:replisome"/>
    <property type="evidence" value="ECO:0007669"/>
    <property type="project" value="TreeGrafter"/>
</dbReference>
<keyword evidence="3 12" id="KW-0378">Hydrolase</keyword>
<evidence type="ECO:0000313" key="13">
    <source>
        <dbReference type="Proteomes" id="UP000471640"/>
    </source>
</evidence>
<evidence type="ECO:0000313" key="12">
    <source>
        <dbReference type="EMBL" id="NEX23445.1"/>
    </source>
</evidence>
<sequence>MERHEAEALLQKAVGDPAVGFRAGQWEAIDAIVNRRQKLMVVQRTGWGKSSVYFISTRILRDRGAGPTLIVSPLLALMRNQIEAAERLGIRATTINSTNRDDWLAVQRQILADAIDAVLISPERLANEGFVEEVLLPIAGRIGLLVVDEAHCISDWGHDFRPDYRRLVNVLRQLPPNMPLLGTTATANDRVIEDVRSQLGDILIQRGPLVRDSLMLQTLRLPDQASRLAWLAQHIPELPGTGIVYVLTIRDADQVAAWLRSRGIEALAYYGSVEHPDFPDSNSYRQHLEDLLLRNEVKALVATTALGMGYDKPDLGFVIHYQAPGSVVHYYQQVGRAGRAIDTAHGVLLAGDEDDDIHAFFRNSAFPDERNVTAILDLLAAQDGLSILQLQETLNLRHGQIEKALKGLSVESPAPLIKQGSRWYRTPVPFAMDRESIRRLTEQREHEWQEILDYIDSSGCLMAFLRNALDDPEATDCGRCAVCQGRPVVDTSVERRLAIEAARFLCHAEVAFKPKKQVASGAFPEYGLKGNLPVSLQAQEGRILSRWGDAGWGGLVAQDKPAGRFRDELIEAAAEMIRERWRPDPPPQWVTSVPSRNHPTLVPDYAHRLARRLNLPFVDAIRKIRDNEPQKMQQNRFHQCRNLDGVFQLSTGIPSGAVLLIDDVIDSGWTMAVLAALLRRGGSGPVFPVALASTSTGD</sequence>
<keyword evidence="4 12" id="KW-0347">Helicase</keyword>
<dbReference type="EC" id="5.6.2.4" evidence="9"/>
<evidence type="ECO:0000256" key="7">
    <source>
        <dbReference type="ARBA" id="ARBA00023235"/>
    </source>
</evidence>
<dbReference type="PROSITE" id="PS00690">
    <property type="entry name" value="DEAH_ATP_HELICASE"/>
    <property type="match status" value="1"/>
</dbReference>
<dbReference type="InterPro" id="IPR014001">
    <property type="entry name" value="Helicase_ATP-bd"/>
</dbReference>
<evidence type="ECO:0000256" key="3">
    <source>
        <dbReference type="ARBA" id="ARBA00022801"/>
    </source>
</evidence>
<dbReference type="GO" id="GO:0043138">
    <property type="term" value="F:3'-5' DNA helicase activity"/>
    <property type="evidence" value="ECO:0007669"/>
    <property type="project" value="UniProtKB-EC"/>
</dbReference>
<dbReference type="InterPro" id="IPR000836">
    <property type="entry name" value="PRTase_dom"/>
</dbReference>
<dbReference type="PROSITE" id="PS51194">
    <property type="entry name" value="HELICASE_CTER"/>
    <property type="match status" value="1"/>
</dbReference>
<dbReference type="CDD" id="cd06223">
    <property type="entry name" value="PRTases_typeI"/>
    <property type="match status" value="1"/>
</dbReference>
<feature type="domain" description="Helicase ATP-binding" evidence="10">
    <location>
        <begin position="30"/>
        <end position="205"/>
    </location>
</feature>
<evidence type="ECO:0000256" key="9">
    <source>
        <dbReference type="ARBA" id="ARBA00034808"/>
    </source>
</evidence>
<dbReference type="Pfam" id="PF00271">
    <property type="entry name" value="Helicase_C"/>
    <property type="match status" value="1"/>
</dbReference>
<dbReference type="Gene3D" id="3.40.50.300">
    <property type="entry name" value="P-loop containing nucleotide triphosphate hydrolases"/>
    <property type="match status" value="2"/>
</dbReference>
<dbReference type="GO" id="GO:0009378">
    <property type="term" value="F:four-way junction helicase activity"/>
    <property type="evidence" value="ECO:0007669"/>
    <property type="project" value="TreeGrafter"/>
</dbReference>
<dbReference type="InterPro" id="IPR001650">
    <property type="entry name" value="Helicase_C-like"/>
</dbReference>
<dbReference type="InterPro" id="IPR004589">
    <property type="entry name" value="DNA_helicase_ATP-dep_RecQ"/>
</dbReference>
<dbReference type="GO" id="GO:0016787">
    <property type="term" value="F:hydrolase activity"/>
    <property type="evidence" value="ECO:0007669"/>
    <property type="project" value="UniProtKB-KW"/>
</dbReference>
<dbReference type="PROSITE" id="PS51192">
    <property type="entry name" value="HELICASE_ATP_BIND_1"/>
    <property type="match status" value="1"/>
</dbReference>
<dbReference type="GO" id="GO:0043590">
    <property type="term" value="C:bacterial nucleoid"/>
    <property type="evidence" value="ECO:0007669"/>
    <property type="project" value="TreeGrafter"/>
</dbReference>
<evidence type="ECO:0000256" key="8">
    <source>
        <dbReference type="ARBA" id="ARBA00034617"/>
    </source>
</evidence>
<keyword evidence="6" id="KW-0238">DNA-binding</keyword>
<keyword evidence="13" id="KW-1185">Reference proteome</keyword>
<dbReference type="InterPro" id="IPR002464">
    <property type="entry name" value="DNA/RNA_helicase_DEAH_CS"/>
</dbReference>
<dbReference type="GO" id="GO:0006310">
    <property type="term" value="P:DNA recombination"/>
    <property type="evidence" value="ECO:0007669"/>
    <property type="project" value="InterPro"/>
</dbReference>
<dbReference type="SMART" id="SM00487">
    <property type="entry name" value="DEXDc"/>
    <property type="match status" value="1"/>
</dbReference>
<comment type="similarity">
    <text evidence="1">Belongs to the helicase family. RecQ subfamily.</text>
</comment>
<accession>A0A6P1E7E1</accession>
<keyword evidence="7" id="KW-0413">Isomerase</keyword>
<evidence type="ECO:0000256" key="2">
    <source>
        <dbReference type="ARBA" id="ARBA00022741"/>
    </source>
</evidence>
<dbReference type="AlphaFoldDB" id="A0A6P1E7E1"/>
<dbReference type="Proteomes" id="UP000471640">
    <property type="component" value="Unassembled WGS sequence"/>
</dbReference>
<evidence type="ECO:0000259" key="11">
    <source>
        <dbReference type="PROSITE" id="PS51194"/>
    </source>
</evidence>
<comment type="catalytic activity">
    <reaction evidence="8">
        <text>Couples ATP hydrolysis with the unwinding of duplex DNA by translocating in the 3'-5' direction.</text>
        <dbReference type="EC" id="5.6.2.4"/>
    </reaction>
</comment>
<dbReference type="InterPro" id="IPR029057">
    <property type="entry name" value="PRTase-like"/>
</dbReference>
<dbReference type="PANTHER" id="PTHR13710:SF105">
    <property type="entry name" value="ATP-DEPENDENT DNA HELICASE Q1"/>
    <property type="match status" value="1"/>
</dbReference>
<keyword evidence="2" id="KW-0547">Nucleotide-binding</keyword>
<comment type="caution">
    <text evidence="12">The sequence shown here is derived from an EMBL/GenBank/DDBJ whole genome shotgun (WGS) entry which is preliminary data.</text>
</comment>
<dbReference type="EMBL" id="JAAIJR010000205">
    <property type="protein sequence ID" value="NEX23445.1"/>
    <property type="molecule type" value="Genomic_DNA"/>
</dbReference>
<keyword evidence="5" id="KW-0067">ATP-binding</keyword>
<dbReference type="PANTHER" id="PTHR13710">
    <property type="entry name" value="DNA HELICASE RECQ FAMILY MEMBER"/>
    <property type="match status" value="1"/>
</dbReference>
<dbReference type="InterPro" id="IPR011545">
    <property type="entry name" value="DEAD/DEAH_box_helicase_dom"/>
</dbReference>
<name>A0A6P1E7E1_9GAMM</name>
<dbReference type="SUPFAM" id="SSF53271">
    <property type="entry name" value="PRTase-like"/>
    <property type="match status" value="1"/>
</dbReference>
<dbReference type="SUPFAM" id="SSF52540">
    <property type="entry name" value="P-loop containing nucleoside triphosphate hydrolases"/>
    <property type="match status" value="1"/>
</dbReference>
<evidence type="ECO:0000256" key="4">
    <source>
        <dbReference type="ARBA" id="ARBA00022806"/>
    </source>
</evidence>
<organism evidence="12 13">
    <name type="scientific">Thiorhodococcus mannitoliphagus</name>
    <dbReference type="NCBI Taxonomy" id="329406"/>
    <lineage>
        <taxon>Bacteria</taxon>
        <taxon>Pseudomonadati</taxon>
        <taxon>Pseudomonadota</taxon>
        <taxon>Gammaproteobacteria</taxon>
        <taxon>Chromatiales</taxon>
        <taxon>Chromatiaceae</taxon>
        <taxon>Thiorhodococcus</taxon>
    </lineage>
</organism>
<dbReference type="GO" id="GO:0006281">
    <property type="term" value="P:DNA repair"/>
    <property type="evidence" value="ECO:0007669"/>
    <property type="project" value="TreeGrafter"/>
</dbReference>
<evidence type="ECO:0000256" key="1">
    <source>
        <dbReference type="ARBA" id="ARBA00005446"/>
    </source>
</evidence>
<dbReference type="GO" id="GO:0003677">
    <property type="term" value="F:DNA binding"/>
    <property type="evidence" value="ECO:0007669"/>
    <property type="project" value="UniProtKB-KW"/>
</dbReference>
<feature type="domain" description="Helicase C-terminal" evidence="11">
    <location>
        <begin position="230"/>
        <end position="386"/>
    </location>
</feature>
<dbReference type="RefSeq" id="WP_164656878.1">
    <property type="nucleotide sequence ID" value="NZ_JAAIJR010000205.1"/>
</dbReference>
<dbReference type="GO" id="GO:0005524">
    <property type="term" value="F:ATP binding"/>
    <property type="evidence" value="ECO:0007669"/>
    <property type="project" value="UniProtKB-KW"/>
</dbReference>
<dbReference type="Gene3D" id="3.40.50.2020">
    <property type="match status" value="1"/>
</dbReference>
<dbReference type="GO" id="GO:0005737">
    <property type="term" value="C:cytoplasm"/>
    <property type="evidence" value="ECO:0007669"/>
    <property type="project" value="TreeGrafter"/>
</dbReference>
<dbReference type="SMART" id="SM00490">
    <property type="entry name" value="HELICc"/>
    <property type="match status" value="1"/>
</dbReference>
<proteinExistence type="inferred from homology"/>
<gene>
    <name evidence="12" type="ORF">G3480_24665</name>
</gene>
<dbReference type="Pfam" id="PF00270">
    <property type="entry name" value="DEAD"/>
    <property type="match status" value="1"/>
</dbReference>
<protein>
    <recommendedName>
        <fullName evidence="9">DNA 3'-5' helicase</fullName>
        <ecNumber evidence="9">5.6.2.4</ecNumber>
    </recommendedName>
</protein>
<reference evidence="12 13" key="2">
    <citation type="submission" date="2020-02" db="EMBL/GenBank/DDBJ databases">
        <title>Genome sequences of Thiorhodococcus mannitoliphagus and Thiorhodococcus minor, purple sulfur photosynthetic bacteria in the gammaproteobacterial family, Chromatiaceae.</title>
        <authorList>
            <person name="Aviles F.A."/>
            <person name="Meyer T.E."/>
            <person name="Kyndt J.A."/>
        </authorList>
    </citation>
    <scope>NUCLEOTIDE SEQUENCE [LARGE SCALE GENOMIC DNA]</scope>
    <source>
        <strain evidence="12 13">DSM 18266</strain>
    </source>
</reference>
<dbReference type="InterPro" id="IPR027417">
    <property type="entry name" value="P-loop_NTPase"/>
</dbReference>
<evidence type="ECO:0000259" key="10">
    <source>
        <dbReference type="PROSITE" id="PS51192"/>
    </source>
</evidence>
<evidence type="ECO:0000256" key="6">
    <source>
        <dbReference type="ARBA" id="ARBA00023125"/>
    </source>
</evidence>
<dbReference type="NCBIfam" id="TIGR00614">
    <property type="entry name" value="recQ_fam"/>
    <property type="match status" value="1"/>
</dbReference>
<evidence type="ECO:0000256" key="5">
    <source>
        <dbReference type="ARBA" id="ARBA00022840"/>
    </source>
</evidence>
<reference evidence="13" key="1">
    <citation type="journal article" date="2020" name="Microbiol. Resour. Announc.">
        <title>Draft Genome Sequences of Thiorhodococcus mannitoliphagus and Thiorhodococcus minor, Purple Sulfur Photosynthetic Bacteria in the Gammaproteobacterial Family Chromatiaceae.</title>
        <authorList>
            <person name="Aviles F.A."/>
            <person name="Meyer T.E."/>
            <person name="Kyndt J.A."/>
        </authorList>
    </citation>
    <scope>NUCLEOTIDE SEQUENCE [LARGE SCALE GENOMIC DNA]</scope>
    <source>
        <strain evidence="13">DSM 18266</strain>
    </source>
</reference>